<dbReference type="AlphaFoldDB" id="A0A6G1FQQ9"/>
<dbReference type="EMBL" id="ML975192">
    <property type="protein sequence ID" value="KAF1808068.1"/>
    <property type="molecule type" value="Genomic_DNA"/>
</dbReference>
<reference evidence="3" key="3">
    <citation type="submission" date="2025-04" db="UniProtKB">
        <authorList>
            <consortium name="RefSeq"/>
        </authorList>
    </citation>
    <scope>IDENTIFICATION</scope>
    <source>
        <strain evidence="3">CBS 781.70</strain>
    </source>
</reference>
<evidence type="ECO:0008006" key="4">
    <source>
        <dbReference type="Google" id="ProtNLM"/>
    </source>
</evidence>
<dbReference type="PANTHER" id="PTHR42100">
    <property type="entry name" value="OXIDOREDUCTASE 178 KDA SUBUNIT, PUTATIVE (AFU_ORTHOLOGUE AFUA_8G04320)-RELATED"/>
    <property type="match status" value="1"/>
</dbReference>
<dbReference type="GO" id="GO:0005739">
    <property type="term" value="C:mitochondrion"/>
    <property type="evidence" value="ECO:0007669"/>
    <property type="project" value="InterPro"/>
</dbReference>
<evidence type="ECO:0000313" key="3">
    <source>
        <dbReference type="RefSeq" id="XP_033529699.1"/>
    </source>
</evidence>
<sequence>MRPLANSGWKAFQQTRSLLPRTTRRFAGDSHGSHHSEPVNESLGKGFWVTLAAIPTGALLYNILASGEKPFITRWIESYGHWQNKWAETNALRSAYIQQAREDRNIIVNSKYRGPSELNGAEVFNAGSPYNVPAGHGINLDKLVEHYEIKSREVDAKIASNMRAREEAAARERLS</sequence>
<dbReference type="InterPro" id="IPR034444">
    <property type="entry name" value="Nuo17.8"/>
</dbReference>
<reference evidence="1 3" key="1">
    <citation type="submission" date="2020-01" db="EMBL/GenBank/DDBJ databases">
        <authorList>
            <consortium name="DOE Joint Genome Institute"/>
            <person name="Haridas S."/>
            <person name="Albert R."/>
            <person name="Binder M."/>
            <person name="Bloem J."/>
            <person name="Labutti K."/>
            <person name="Salamov A."/>
            <person name="Andreopoulos B."/>
            <person name="Baker S.E."/>
            <person name="Barry K."/>
            <person name="Bills G."/>
            <person name="Bluhm B.H."/>
            <person name="Cannon C."/>
            <person name="Castanera R."/>
            <person name="Culley D.E."/>
            <person name="Daum C."/>
            <person name="Ezra D."/>
            <person name="Gonzalez J.B."/>
            <person name="Henrissat B."/>
            <person name="Kuo A."/>
            <person name="Liang C."/>
            <person name="Lipzen A."/>
            <person name="Lutzoni F."/>
            <person name="Magnuson J."/>
            <person name="Mondo S."/>
            <person name="Nolan M."/>
            <person name="Ohm R."/>
            <person name="Pangilinan J."/>
            <person name="Park H.-J."/>
            <person name="Ramirez L."/>
            <person name="Alfaro M."/>
            <person name="Sun H."/>
            <person name="Tritt A."/>
            <person name="Yoshinaga Y."/>
            <person name="Zwiers L.-H."/>
            <person name="Turgeon B.G."/>
            <person name="Goodwin S.B."/>
            <person name="Spatafora J.W."/>
            <person name="Crous P.W."/>
            <person name="Grigoriev I.V."/>
        </authorList>
    </citation>
    <scope>NUCLEOTIDE SEQUENCE</scope>
    <source>
        <strain evidence="1 3">CBS 781.70</strain>
    </source>
</reference>
<dbReference type="OrthoDB" id="2120038at2759"/>
<dbReference type="PANTHER" id="PTHR42100:SF1">
    <property type="entry name" value="OXIDOREDUCTASE 178 KDA SUBUNIT, PUTATIVE (AFU_ORTHOLOGUE AFUA_8G04320)-RELATED"/>
    <property type="match status" value="1"/>
</dbReference>
<reference evidence="3" key="2">
    <citation type="submission" date="2020-04" db="EMBL/GenBank/DDBJ databases">
        <authorList>
            <consortium name="NCBI Genome Project"/>
        </authorList>
    </citation>
    <scope>NUCLEOTIDE SEQUENCE</scope>
    <source>
        <strain evidence="3">CBS 781.70</strain>
    </source>
</reference>
<evidence type="ECO:0000313" key="2">
    <source>
        <dbReference type="Proteomes" id="UP000504638"/>
    </source>
</evidence>
<protein>
    <recommendedName>
        <fullName evidence="4">NADH-ubiquinone oxidoreductase 17.8 kDa subunit</fullName>
    </recommendedName>
</protein>
<accession>A0A6G1FQQ9</accession>
<organism evidence="1">
    <name type="scientific">Eremomyces bilateralis CBS 781.70</name>
    <dbReference type="NCBI Taxonomy" id="1392243"/>
    <lineage>
        <taxon>Eukaryota</taxon>
        <taxon>Fungi</taxon>
        <taxon>Dikarya</taxon>
        <taxon>Ascomycota</taxon>
        <taxon>Pezizomycotina</taxon>
        <taxon>Dothideomycetes</taxon>
        <taxon>Dothideomycetes incertae sedis</taxon>
        <taxon>Eremomycetales</taxon>
        <taxon>Eremomycetaceae</taxon>
        <taxon>Eremomyces</taxon>
    </lineage>
</organism>
<evidence type="ECO:0000313" key="1">
    <source>
        <dbReference type="EMBL" id="KAF1808068.1"/>
    </source>
</evidence>
<dbReference type="RefSeq" id="XP_033529699.1">
    <property type="nucleotide sequence ID" value="XM_033680441.1"/>
</dbReference>
<gene>
    <name evidence="1 3" type="ORF">P152DRAFT_462942</name>
</gene>
<dbReference type="Proteomes" id="UP000504638">
    <property type="component" value="Unplaced"/>
</dbReference>
<proteinExistence type="predicted"/>
<dbReference type="GeneID" id="54421011"/>
<name>A0A6G1FQQ9_9PEZI</name>
<keyword evidence="2" id="KW-1185">Reference proteome</keyword>